<gene>
    <name evidence="2" type="ORF">CFOL_v3_35056</name>
</gene>
<evidence type="ECO:0000256" key="1">
    <source>
        <dbReference type="SAM" id="Phobius"/>
    </source>
</evidence>
<keyword evidence="1" id="KW-0472">Membrane</keyword>
<feature type="transmembrane region" description="Helical" evidence="1">
    <location>
        <begin position="82"/>
        <end position="105"/>
    </location>
</feature>
<dbReference type="AlphaFoldDB" id="A0A1Q3DGL0"/>
<keyword evidence="3" id="KW-1185">Reference proteome</keyword>
<dbReference type="EMBL" id="BDDD01007818">
    <property type="protein sequence ID" value="GAV91666.1"/>
    <property type="molecule type" value="Genomic_DNA"/>
</dbReference>
<keyword evidence="1" id="KW-1133">Transmembrane helix</keyword>
<dbReference type="Proteomes" id="UP000187406">
    <property type="component" value="Unassembled WGS sequence"/>
</dbReference>
<comment type="caution">
    <text evidence="2">The sequence shown here is derived from an EMBL/GenBank/DDBJ whole genome shotgun (WGS) entry which is preliminary data.</text>
</comment>
<keyword evidence="1" id="KW-0812">Transmembrane</keyword>
<name>A0A1Q3DGL0_CEPFO</name>
<evidence type="ECO:0000313" key="2">
    <source>
        <dbReference type="EMBL" id="GAV91666.1"/>
    </source>
</evidence>
<evidence type="ECO:0000313" key="3">
    <source>
        <dbReference type="Proteomes" id="UP000187406"/>
    </source>
</evidence>
<accession>A0A1Q3DGL0</accession>
<reference evidence="3" key="1">
    <citation type="submission" date="2016-04" db="EMBL/GenBank/DDBJ databases">
        <title>Cephalotus genome sequencing.</title>
        <authorList>
            <person name="Fukushima K."/>
            <person name="Hasebe M."/>
            <person name="Fang X."/>
        </authorList>
    </citation>
    <scope>NUCLEOTIDE SEQUENCE [LARGE SCALE GENOMIC DNA]</scope>
    <source>
        <strain evidence="3">cv. St1</strain>
    </source>
</reference>
<dbReference type="InParanoid" id="A0A1Q3DGL0"/>
<proteinExistence type="predicted"/>
<feature type="transmembrane region" description="Helical" evidence="1">
    <location>
        <begin position="55"/>
        <end position="76"/>
    </location>
</feature>
<protein>
    <submittedName>
        <fullName evidence="2">Uncharacterized protein</fullName>
    </submittedName>
</protein>
<organism evidence="2 3">
    <name type="scientific">Cephalotus follicularis</name>
    <name type="common">Albany pitcher plant</name>
    <dbReference type="NCBI Taxonomy" id="3775"/>
    <lineage>
        <taxon>Eukaryota</taxon>
        <taxon>Viridiplantae</taxon>
        <taxon>Streptophyta</taxon>
        <taxon>Embryophyta</taxon>
        <taxon>Tracheophyta</taxon>
        <taxon>Spermatophyta</taxon>
        <taxon>Magnoliopsida</taxon>
        <taxon>eudicotyledons</taxon>
        <taxon>Gunneridae</taxon>
        <taxon>Pentapetalae</taxon>
        <taxon>rosids</taxon>
        <taxon>fabids</taxon>
        <taxon>Oxalidales</taxon>
        <taxon>Cephalotaceae</taxon>
        <taxon>Cephalotus</taxon>
    </lineage>
</organism>
<sequence length="111" mass="12964">MDSIISTFVSFLHCSSWRFCQLQGKNMPQTCWLWSGLFIDGSILCLYNHTKKKGFCIRCTHLFVLLLQLSLKASLIFSDTSIIQMMMMMVVVVVVVIIRTITFIWDYYLSY</sequence>